<reference evidence="1 2" key="1">
    <citation type="journal article" date="2015" name="Nature">
        <title>rRNA introns, odd ribosomes, and small enigmatic genomes across a large radiation of phyla.</title>
        <authorList>
            <person name="Brown C.T."/>
            <person name="Hug L.A."/>
            <person name="Thomas B.C."/>
            <person name="Sharon I."/>
            <person name="Castelle C.J."/>
            <person name="Singh A."/>
            <person name="Wilkins M.J."/>
            <person name="Williams K.H."/>
            <person name="Banfield J.F."/>
        </authorList>
    </citation>
    <scope>NUCLEOTIDE SEQUENCE [LARGE SCALE GENOMIC DNA]</scope>
</reference>
<proteinExistence type="predicted"/>
<name>A0A0G0M760_9BACT</name>
<dbReference type="Proteomes" id="UP000034022">
    <property type="component" value="Unassembled WGS sequence"/>
</dbReference>
<evidence type="ECO:0000313" key="1">
    <source>
        <dbReference type="EMBL" id="KKQ69534.1"/>
    </source>
</evidence>
<dbReference type="EMBL" id="LBUU01000013">
    <property type="protein sequence ID" value="KKQ69534.1"/>
    <property type="molecule type" value="Genomic_DNA"/>
</dbReference>
<sequence>MKYLKTTIYAFLITIGIFATVVSVRAAINPMLNFTGKVTETDGSELADGNYDMSFRLFASSTGGAAVWSEDLTGANLFSGTISTVGSSLDGIVYSYGGGVNESTLHVGQYLATASGTVGALIVDFDSVGDTITVASSSPAWSVGAAINNRPFVEGGVINVDLGAATDLSNVDFDQILYLEVVFNGETMQPRKMYNAVPYAFNAMKLGGLGAESFAALGDNEIVTGQWNFADILTTSATSAATTLTVIQNGSGKVVEFLSGTTTAFAVLNDGRVQIGDYFFPTAHGSAGQILKTDASGNLYWAADFASSFGSDGKTLWATSSDSLLIYPIDTSYITVLGNNATTTLNGQIFEVNGSSLFDTISISGQQQLRFYDADSSNYMAIRATGTMVSNFVLTLPADVGTGGQALLTDGNGNLTWGSPSGFVYASAGTSGQFAYYAANGSQVTGTSSIIISPSGYIGIGTTTPLALLSIGNVSGSQILINASGQIIDGTWLGDAIADGYIASAANWNNTYTQVNASSTYWNQAYLWGNHAAQNYFSTSSAQILEVAFGGTGANSLNNLIALGINTTGNYISSTTGSNTITITGTPGEGWVPVFSVTNDSITASKLAVGSNGTNGYVLTSDGDGTFSWNEAGASSGFVKQSFAGQLAFYVADGIVATGTTGLYWDNGNTRLGIGTTTPGAALSVGSTVGNQFLVNASGIVTDGTWQGEAINDDYIASSTYWNAAYQARIINTTAPITFSGNTIGLDGLYNIPLIASTTEWNNAYNWGPHAGLYDVLGQATSTLALHTGMYDHVSYDDIVASSTWYNWAYNTVNTNYAAWNAVAASSTYYNQAYNWGNHALENYFSTSSARILEVTYGGTGSSTLAVNGVLYGNGTSAVNTTGQGVFGMILMVDSSGRPVWVATSSLGIDFDAIDGIVPISQGGTGSTTLDDLIILGTHTVGNYISSTTGSDTITITGTPGEGWIPIFSVTDDSISEGKLNIINSEGNGLALISNGDGTFRWEAAGASSGYVKEGLAGQLAFYATNGISATGTTGLFWDNGNMRLGIGTTTPGAALSVGSTIGNQFLVNASGVITDGTWNGDSLNDEFIASSTYWNAAYFGRVTSATVPLSFSGNTIGLDGLYNIPLIASTTEWNNIYNIVNSKYANWDAVAASSTFFNTNSNIVSLNYLDWNAVVSSSSLFNWAYNTVNSNYADWNSAFTWGNHAGLYDVLGQATSTLTYHTGMYDHASYDDVVSSSTFYNTNSNIVATNYANWNNAFDWGDHSTRGYFSTSSGYILEIANGGTGANSLNNLVTLGTHTVGSYISSTTGSNTITITGTPGEGWVPVFSVTDDSITATKLAMSGSGAGNLGQVLIADGNGTFSWSDVGTTNGTVREGFAGQLAFYSADGMSATGTTNLYWDNDNYRLGIGTTTPGAALSVGATIGNQFLVNASGIITDGTWNGDTIDDGYVASSTYWNAAYLSRITSATAPLSISGNTIGLDGLYNIPLIASTTEWNNNYNLVNSKYANWDDAFASSTFFNTNANIVNNNYLAWNAVVSSSTLYDWAYNTVNSNYLSWNAVAASSTWYNWAYNTVNSKYAGWDAVTASSTYYNQAYNWGDHALENYFSTSTSRVLEIAYGGTGMNAIASGSIVYASSENTLSGLPIGEEGEVLIVSGGELSWASTSPAAAHNILSVIHGDAEATGTLVRGDLMVVNSNTKWSRLQLGPAGYILFSDGTDTRWATTTSITALGAIVQGSWMADTIAIAYGGTGATTATGVRENLDLDEIYEFGINSTGTAGWLWQSDGDGRGQWIATTSLGIGGGGVEQAYSKFIGTTTATTDGHFATGTLDGYAAGNAICDNEYPGSYFCRTYDILVTVEQDNISEWGTANADAWIAQGPPGFTDNSNDCNGWNTNDIDYLGAFWVFNGDTGGYGKLVNCTQVKPLACCKWQ</sequence>
<organism evidence="1 2">
    <name type="scientific">Candidatus Falkowbacteria bacterium GW2011_GWE1_38_31</name>
    <dbReference type="NCBI Taxonomy" id="1618638"/>
    <lineage>
        <taxon>Bacteria</taxon>
        <taxon>Candidatus Falkowiibacteriota</taxon>
    </lineage>
</organism>
<comment type="caution">
    <text evidence="1">The sequence shown here is derived from an EMBL/GenBank/DDBJ whole genome shotgun (WGS) entry which is preliminary data.</text>
</comment>
<dbReference type="PATRIC" id="fig|1618638.3.peg.1185"/>
<accession>A0A0G0M760</accession>
<evidence type="ECO:0000313" key="2">
    <source>
        <dbReference type="Proteomes" id="UP000034022"/>
    </source>
</evidence>
<protein>
    <submittedName>
        <fullName evidence="1">Uncharacterized protein</fullName>
    </submittedName>
</protein>
<gene>
    <name evidence="1" type="ORF">US91_C0013G0002</name>
</gene>